<feature type="domain" description="ABC transmembrane type-1" evidence="8">
    <location>
        <begin position="89"/>
        <end position="307"/>
    </location>
</feature>
<evidence type="ECO:0000256" key="4">
    <source>
        <dbReference type="ARBA" id="ARBA00022692"/>
    </source>
</evidence>
<feature type="transmembrane region" description="Helical" evidence="7">
    <location>
        <begin position="93"/>
        <end position="114"/>
    </location>
</feature>
<feature type="transmembrane region" description="Helical" evidence="7">
    <location>
        <begin position="286"/>
        <end position="307"/>
    </location>
</feature>
<feature type="transmembrane region" description="Helical" evidence="7">
    <location>
        <begin position="134"/>
        <end position="159"/>
    </location>
</feature>
<evidence type="ECO:0000256" key="2">
    <source>
        <dbReference type="ARBA" id="ARBA00022448"/>
    </source>
</evidence>
<organism evidence="9 10">
    <name type="scientific">Clostridium oryzae</name>
    <dbReference type="NCBI Taxonomy" id="1450648"/>
    <lineage>
        <taxon>Bacteria</taxon>
        <taxon>Bacillati</taxon>
        <taxon>Bacillota</taxon>
        <taxon>Clostridia</taxon>
        <taxon>Eubacteriales</taxon>
        <taxon>Clostridiaceae</taxon>
        <taxon>Clostridium</taxon>
    </lineage>
</organism>
<evidence type="ECO:0000256" key="5">
    <source>
        <dbReference type="ARBA" id="ARBA00022989"/>
    </source>
</evidence>
<gene>
    <name evidence="9" type="primary">yteP_20</name>
    <name evidence="9" type="ORF">CLORY_36240</name>
</gene>
<feature type="transmembrane region" description="Helical" evidence="7">
    <location>
        <begin position="179"/>
        <end position="202"/>
    </location>
</feature>
<comment type="caution">
    <text evidence="9">The sequence shown here is derived from an EMBL/GenBank/DDBJ whole genome shotgun (WGS) entry which is preliminary data.</text>
</comment>
<comment type="similarity">
    <text evidence="7">Belongs to the binding-protein-dependent transport system permease family.</text>
</comment>
<keyword evidence="2 7" id="KW-0813">Transport</keyword>
<dbReference type="SUPFAM" id="SSF161098">
    <property type="entry name" value="MetI-like"/>
    <property type="match status" value="1"/>
</dbReference>
<protein>
    <submittedName>
        <fullName evidence="9">Putative multiple-sugar transport system permease YteP</fullName>
    </submittedName>
</protein>
<name>A0A1V4IEX4_9CLOT</name>
<dbReference type="PROSITE" id="PS50928">
    <property type="entry name" value="ABC_TM1"/>
    <property type="match status" value="1"/>
</dbReference>
<dbReference type="Pfam" id="PF00528">
    <property type="entry name" value="BPD_transp_1"/>
    <property type="match status" value="1"/>
</dbReference>
<evidence type="ECO:0000256" key="1">
    <source>
        <dbReference type="ARBA" id="ARBA00004651"/>
    </source>
</evidence>
<keyword evidence="5 7" id="KW-1133">Transmembrane helix</keyword>
<dbReference type="Gene3D" id="1.10.3720.10">
    <property type="entry name" value="MetI-like"/>
    <property type="match status" value="1"/>
</dbReference>
<dbReference type="STRING" id="1450648.CLORY_36240"/>
<reference evidence="9 10" key="1">
    <citation type="submission" date="2017-03" db="EMBL/GenBank/DDBJ databases">
        <title>Genome sequence of Clostridium oryzae DSM 28571.</title>
        <authorList>
            <person name="Poehlein A."/>
            <person name="Daniel R."/>
        </authorList>
    </citation>
    <scope>NUCLEOTIDE SEQUENCE [LARGE SCALE GENOMIC DNA]</scope>
    <source>
        <strain evidence="9 10">DSM 28571</strain>
    </source>
</reference>
<dbReference type="RefSeq" id="WP_207652235.1">
    <property type="nucleotide sequence ID" value="NZ_MZGV01000057.1"/>
</dbReference>
<dbReference type="InterPro" id="IPR050809">
    <property type="entry name" value="UgpAE/MalFG_permease"/>
</dbReference>
<keyword evidence="4 7" id="KW-0812">Transmembrane</keyword>
<dbReference type="PANTHER" id="PTHR43227:SF11">
    <property type="entry name" value="BLL4140 PROTEIN"/>
    <property type="match status" value="1"/>
</dbReference>
<dbReference type="GO" id="GO:0055085">
    <property type="term" value="P:transmembrane transport"/>
    <property type="evidence" value="ECO:0007669"/>
    <property type="project" value="InterPro"/>
</dbReference>
<accession>A0A1V4IEX4</accession>
<dbReference type="InterPro" id="IPR000515">
    <property type="entry name" value="MetI-like"/>
</dbReference>
<keyword evidence="10" id="KW-1185">Reference proteome</keyword>
<sequence length="320" mass="36313">MNLTPDTIKSETIKPQHKRSNQKYVLFFMALPFLILVFVFSYLPLYGWKYAFYDYRPGIPLSQSSFVGLQWFKSLISNPTQRAEVIRVLENTFAMSTLGIVTSFIPLLFAVFLIEVKSERFKKLVQTLTTIPNFISWVLVFSFAFTLFSVDNGIVNKILISLGIIHKGINFLASDSHTWLTMCLWGLWKGVGYSAIMYLAAVTGIDQEMYEAARVDGAGRFRIMWSITIPSLLPTFFVLLLLSIGNFMNNGMDQYFVFQNSFNKNHIEVLDLYVYNIGFNNGGTSFSLATAISMLKSIVSVVLLFFANTLSKLLRGESLI</sequence>
<evidence type="ECO:0000256" key="6">
    <source>
        <dbReference type="ARBA" id="ARBA00023136"/>
    </source>
</evidence>
<evidence type="ECO:0000256" key="7">
    <source>
        <dbReference type="RuleBase" id="RU363032"/>
    </source>
</evidence>
<keyword evidence="6 7" id="KW-0472">Membrane</keyword>
<dbReference type="InterPro" id="IPR035906">
    <property type="entry name" value="MetI-like_sf"/>
</dbReference>
<feature type="transmembrane region" description="Helical" evidence="7">
    <location>
        <begin position="223"/>
        <end position="244"/>
    </location>
</feature>
<dbReference type="EMBL" id="MZGV01000057">
    <property type="protein sequence ID" value="OPJ58394.1"/>
    <property type="molecule type" value="Genomic_DNA"/>
</dbReference>
<proteinExistence type="inferred from homology"/>
<dbReference type="CDD" id="cd06261">
    <property type="entry name" value="TM_PBP2"/>
    <property type="match status" value="1"/>
</dbReference>
<evidence type="ECO:0000256" key="3">
    <source>
        <dbReference type="ARBA" id="ARBA00022475"/>
    </source>
</evidence>
<evidence type="ECO:0000313" key="9">
    <source>
        <dbReference type="EMBL" id="OPJ58394.1"/>
    </source>
</evidence>
<dbReference type="Proteomes" id="UP000190080">
    <property type="component" value="Unassembled WGS sequence"/>
</dbReference>
<keyword evidence="9" id="KW-0762">Sugar transport</keyword>
<feature type="transmembrane region" description="Helical" evidence="7">
    <location>
        <begin position="24"/>
        <end position="43"/>
    </location>
</feature>
<comment type="subcellular location">
    <subcellularLocation>
        <location evidence="1 7">Cell membrane</location>
        <topology evidence="1 7">Multi-pass membrane protein</topology>
    </subcellularLocation>
</comment>
<evidence type="ECO:0000259" key="8">
    <source>
        <dbReference type="PROSITE" id="PS50928"/>
    </source>
</evidence>
<dbReference type="AlphaFoldDB" id="A0A1V4IEX4"/>
<dbReference type="PANTHER" id="PTHR43227">
    <property type="entry name" value="BLL4140 PROTEIN"/>
    <property type="match status" value="1"/>
</dbReference>
<keyword evidence="3" id="KW-1003">Cell membrane</keyword>
<dbReference type="GO" id="GO:0005886">
    <property type="term" value="C:plasma membrane"/>
    <property type="evidence" value="ECO:0007669"/>
    <property type="project" value="UniProtKB-SubCell"/>
</dbReference>
<evidence type="ECO:0000313" key="10">
    <source>
        <dbReference type="Proteomes" id="UP000190080"/>
    </source>
</evidence>